<evidence type="ECO:0000313" key="3">
    <source>
        <dbReference type="Proteomes" id="UP000505355"/>
    </source>
</evidence>
<dbReference type="Proteomes" id="UP000505355">
    <property type="component" value="Chromosome"/>
</dbReference>
<name>A0A7D4PTP8_9SPHI</name>
<keyword evidence="1" id="KW-0812">Transmembrane</keyword>
<dbReference type="KEGG" id="mmab:HQ865_10680"/>
<protein>
    <submittedName>
        <fullName evidence="2">Uncharacterized protein</fullName>
    </submittedName>
</protein>
<sequence>MKLKPCIAALVFMFFSIKSFGQYKYIQKLGNLATIALPDTPKVIEKSGNKMYGTKYHGVIFFAAVGDVSGGLRDLFVKNNLDSLYNSYIHAMIAPALGEIFYKNKININGHAGIEFGYKAEINRQMIFRYNHVVAVQDTVLLCSILSADSLSKDDKNLVHFFNGFKVKSAERLSSEHAEELGYNTGYVLGILIVIAIPVLLTLGIVFAIRRIAYRKRNKA</sequence>
<evidence type="ECO:0000313" key="2">
    <source>
        <dbReference type="EMBL" id="QKJ30208.1"/>
    </source>
</evidence>
<keyword evidence="3" id="KW-1185">Reference proteome</keyword>
<dbReference type="RefSeq" id="WP_173414895.1">
    <property type="nucleotide sequence ID" value="NZ_CP054139.1"/>
</dbReference>
<dbReference type="EMBL" id="CP054139">
    <property type="protein sequence ID" value="QKJ30208.1"/>
    <property type="molecule type" value="Genomic_DNA"/>
</dbReference>
<organism evidence="2 3">
    <name type="scientific">Mucilaginibacter mali</name>
    <dbReference type="NCBI Taxonomy" id="2740462"/>
    <lineage>
        <taxon>Bacteria</taxon>
        <taxon>Pseudomonadati</taxon>
        <taxon>Bacteroidota</taxon>
        <taxon>Sphingobacteriia</taxon>
        <taxon>Sphingobacteriales</taxon>
        <taxon>Sphingobacteriaceae</taxon>
        <taxon>Mucilaginibacter</taxon>
    </lineage>
</organism>
<keyword evidence="1" id="KW-0472">Membrane</keyword>
<accession>A0A7D4PTP8</accession>
<gene>
    <name evidence="2" type="ORF">HQ865_10680</name>
</gene>
<feature type="transmembrane region" description="Helical" evidence="1">
    <location>
        <begin position="187"/>
        <end position="209"/>
    </location>
</feature>
<reference evidence="2 3" key="1">
    <citation type="submission" date="2020-05" db="EMBL/GenBank/DDBJ databases">
        <title>Mucilaginibacter mali sp. nov.</title>
        <authorList>
            <person name="Kim H.S."/>
            <person name="Lee K.C."/>
            <person name="Suh M.K."/>
            <person name="Kim J.-S."/>
            <person name="Han K.-I."/>
            <person name="Eom M.K."/>
            <person name="Shin Y.K."/>
            <person name="Lee J.-S."/>
        </authorList>
    </citation>
    <scope>NUCLEOTIDE SEQUENCE [LARGE SCALE GENOMIC DNA]</scope>
    <source>
        <strain evidence="2 3">G2-14</strain>
    </source>
</reference>
<keyword evidence="1" id="KW-1133">Transmembrane helix</keyword>
<dbReference type="AlphaFoldDB" id="A0A7D4PTP8"/>
<proteinExistence type="predicted"/>
<evidence type="ECO:0000256" key="1">
    <source>
        <dbReference type="SAM" id="Phobius"/>
    </source>
</evidence>